<keyword evidence="4" id="KW-1185">Reference proteome</keyword>
<sequence length="260" mass="30751">MEKEPQDKRESNTDYHSEVHARDVNNREVFKNNRLASQFLKNYTSISLFSDIEAEDLEDVTKKYQAFLGVEFESDTIKKVYVYSKNRKRKSEIYVISLVEHKSSVDYDVAMQLLRYMSVIWHDYKVTQEKEQNGCSSRKNFRNMPEDLVNSIYGNAPKEIKDIFVKIIWSLLMKLNVPNEEAEEIVEQMRGGQAMGFLFENMDKMDIQAERRNTQREKERADKAEAEKQQTVEKNLALEKENQQLRAEIEKLKLEQSNRK</sequence>
<gene>
    <name evidence="3" type="ORF">H8716_05205</name>
</gene>
<accession>A0ABR7N9R5</accession>
<dbReference type="Proteomes" id="UP000657421">
    <property type="component" value="Unassembled WGS sequence"/>
</dbReference>
<evidence type="ECO:0000313" key="4">
    <source>
        <dbReference type="Proteomes" id="UP000657421"/>
    </source>
</evidence>
<feature type="region of interest" description="Disordered" evidence="1">
    <location>
        <begin position="211"/>
        <end position="239"/>
    </location>
</feature>
<evidence type="ECO:0000259" key="2">
    <source>
        <dbReference type="Pfam" id="PF04754"/>
    </source>
</evidence>
<evidence type="ECO:0000313" key="3">
    <source>
        <dbReference type="EMBL" id="MBC8572488.1"/>
    </source>
</evidence>
<proteinExistence type="predicted"/>
<dbReference type="InterPro" id="IPR006842">
    <property type="entry name" value="Transposase_31"/>
</dbReference>
<reference evidence="3 4" key="1">
    <citation type="submission" date="2020-08" db="EMBL/GenBank/DDBJ databases">
        <title>Genome public.</title>
        <authorList>
            <person name="Liu C."/>
            <person name="Sun Q."/>
        </authorList>
    </citation>
    <scope>NUCLEOTIDE SEQUENCE [LARGE SCALE GENOMIC DNA]</scope>
    <source>
        <strain evidence="3 4">NSJ-46</strain>
    </source>
</reference>
<dbReference type="Pfam" id="PF04754">
    <property type="entry name" value="Transposase_31"/>
    <property type="match status" value="1"/>
</dbReference>
<name>A0ABR7N9R5_9FIRM</name>
<evidence type="ECO:0000256" key="1">
    <source>
        <dbReference type="SAM" id="MobiDB-lite"/>
    </source>
</evidence>
<dbReference type="EMBL" id="JACRSZ010000003">
    <property type="protein sequence ID" value="MBC8572488.1"/>
    <property type="molecule type" value="Genomic_DNA"/>
</dbReference>
<feature type="domain" description="Transposase (putative) YhgA-like" evidence="2">
    <location>
        <begin position="27"/>
        <end position="130"/>
    </location>
</feature>
<dbReference type="RefSeq" id="WP_249307487.1">
    <property type="nucleotide sequence ID" value="NZ_JACRSZ010000003.1"/>
</dbReference>
<comment type="caution">
    <text evidence="3">The sequence shown here is derived from an EMBL/GenBank/DDBJ whole genome shotgun (WGS) entry which is preliminary data.</text>
</comment>
<protein>
    <submittedName>
        <fullName evidence="3">Rpn family recombination-promoting nuclease/putative transposase</fullName>
    </submittedName>
</protein>
<organism evidence="3 4">
    <name type="scientific">Jingyaoa shaoxingensis</name>
    <dbReference type="NCBI Taxonomy" id="2763671"/>
    <lineage>
        <taxon>Bacteria</taxon>
        <taxon>Bacillati</taxon>
        <taxon>Bacillota</taxon>
        <taxon>Clostridia</taxon>
        <taxon>Lachnospirales</taxon>
        <taxon>Lachnospiraceae</taxon>
        <taxon>Jingyaoa</taxon>
    </lineage>
</organism>